<name>A0AAV4D4W8_9GAST</name>
<dbReference type="EMBL" id="BLXT01007369">
    <property type="protein sequence ID" value="GFO39001.1"/>
    <property type="molecule type" value="Genomic_DNA"/>
</dbReference>
<protein>
    <submittedName>
        <fullName evidence="2">Uncharacterized protein</fullName>
    </submittedName>
</protein>
<sequence length="109" mass="12042">MWLLPGKNNDRAQSLPMPRSGLSQFSIAPLCPPSIKWVAWSLKRSGESEGGEESNGKLPHNAVCQEQSGRYSWFPDAWIKHGTHVTIPSTIDEPSGGSRSRTDSPRKLQ</sequence>
<gene>
    <name evidence="2" type="ORF">PoB_006550600</name>
</gene>
<organism evidence="2 3">
    <name type="scientific">Plakobranchus ocellatus</name>
    <dbReference type="NCBI Taxonomy" id="259542"/>
    <lineage>
        <taxon>Eukaryota</taxon>
        <taxon>Metazoa</taxon>
        <taxon>Spiralia</taxon>
        <taxon>Lophotrochozoa</taxon>
        <taxon>Mollusca</taxon>
        <taxon>Gastropoda</taxon>
        <taxon>Heterobranchia</taxon>
        <taxon>Euthyneura</taxon>
        <taxon>Panpulmonata</taxon>
        <taxon>Sacoglossa</taxon>
        <taxon>Placobranchoidea</taxon>
        <taxon>Plakobranchidae</taxon>
        <taxon>Plakobranchus</taxon>
    </lineage>
</organism>
<evidence type="ECO:0000313" key="3">
    <source>
        <dbReference type="Proteomes" id="UP000735302"/>
    </source>
</evidence>
<dbReference type="AlphaFoldDB" id="A0AAV4D4W8"/>
<evidence type="ECO:0000256" key="1">
    <source>
        <dbReference type="SAM" id="MobiDB-lite"/>
    </source>
</evidence>
<evidence type="ECO:0000313" key="2">
    <source>
        <dbReference type="EMBL" id="GFO39001.1"/>
    </source>
</evidence>
<keyword evidence="3" id="KW-1185">Reference proteome</keyword>
<dbReference type="Proteomes" id="UP000735302">
    <property type="component" value="Unassembled WGS sequence"/>
</dbReference>
<comment type="caution">
    <text evidence="2">The sequence shown here is derived from an EMBL/GenBank/DDBJ whole genome shotgun (WGS) entry which is preliminary data.</text>
</comment>
<reference evidence="2 3" key="1">
    <citation type="journal article" date="2021" name="Elife">
        <title>Chloroplast acquisition without the gene transfer in kleptoplastic sea slugs, Plakobranchus ocellatus.</title>
        <authorList>
            <person name="Maeda T."/>
            <person name="Takahashi S."/>
            <person name="Yoshida T."/>
            <person name="Shimamura S."/>
            <person name="Takaki Y."/>
            <person name="Nagai Y."/>
            <person name="Toyoda A."/>
            <person name="Suzuki Y."/>
            <person name="Arimoto A."/>
            <person name="Ishii H."/>
            <person name="Satoh N."/>
            <person name="Nishiyama T."/>
            <person name="Hasebe M."/>
            <person name="Maruyama T."/>
            <person name="Minagawa J."/>
            <person name="Obokata J."/>
            <person name="Shigenobu S."/>
        </authorList>
    </citation>
    <scope>NUCLEOTIDE SEQUENCE [LARGE SCALE GENOMIC DNA]</scope>
</reference>
<accession>A0AAV4D4W8</accession>
<feature type="compositionally biased region" description="Basic and acidic residues" evidence="1">
    <location>
        <begin position="100"/>
        <end position="109"/>
    </location>
</feature>
<feature type="region of interest" description="Disordered" evidence="1">
    <location>
        <begin position="85"/>
        <end position="109"/>
    </location>
</feature>
<proteinExistence type="predicted"/>